<dbReference type="AlphaFoldDB" id="A0AAW1NZH1"/>
<evidence type="ECO:0000313" key="2">
    <source>
        <dbReference type="Proteomes" id="UP001465755"/>
    </source>
</evidence>
<name>A0AAW1NZH1_9CHLO</name>
<gene>
    <name evidence="1" type="ORF">WJX73_006667</name>
</gene>
<dbReference type="Proteomes" id="UP001465755">
    <property type="component" value="Unassembled WGS sequence"/>
</dbReference>
<organism evidence="1 2">
    <name type="scientific">Symbiochloris irregularis</name>
    <dbReference type="NCBI Taxonomy" id="706552"/>
    <lineage>
        <taxon>Eukaryota</taxon>
        <taxon>Viridiplantae</taxon>
        <taxon>Chlorophyta</taxon>
        <taxon>core chlorophytes</taxon>
        <taxon>Trebouxiophyceae</taxon>
        <taxon>Trebouxiales</taxon>
        <taxon>Trebouxiaceae</taxon>
        <taxon>Symbiochloris</taxon>
    </lineage>
</organism>
<reference evidence="1 2" key="1">
    <citation type="journal article" date="2024" name="Nat. Commun.">
        <title>Phylogenomics reveals the evolutionary origins of lichenization in chlorophyte algae.</title>
        <authorList>
            <person name="Puginier C."/>
            <person name="Libourel C."/>
            <person name="Otte J."/>
            <person name="Skaloud P."/>
            <person name="Haon M."/>
            <person name="Grisel S."/>
            <person name="Petersen M."/>
            <person name="Berrin J.G."/>
            <person name="Delaux P.M."/>
            <person name="Dal Grande F."/>
            <person name="Keller J."/>
        </authorList>
    </citation>
    <scope>NUCLEOTIDE SEQUENCE [LARGE SCALE GENOMIC DNA]</scope>
    <source>
        <strain evidence="1 2">SAG 2036</strain>
    </source>
</reference>
<evidence type="ECO:0000313" key="1">
    <source>
        <dbReference type="EMBL" id="KAK9800753.1"/>
    </source>
</evidence>
<keyword evidence="2" id="KW-1185">Reference proteome</keyword>
<protein>
    <submittedName>
        <fullName evidence="1">Uncharacterized protein</fullName>
    </submittedName>
</protein>
<proteinExistence type="predicted"/>
<sequence length="91" mass="9933">MCFTAARLPKAARERNLPDAELHIGMTNLLVLCSLSPAPEHVLGQGFQGKTARGGCSLESAEGEGWSERRFCKGQEVSRCLLQYEYGATCE</sequence>
<dbReference type="EMBL" id="JALJOQ010000081">
    <property type="protein sequence ID" value="KAK9800753.1"/>
    <property type="molecule type" value="Genomic_DNA"/>
</dbReference>
<accession>A0AAW1NZH1</accession>
<comment type="caution">
    <text evidence="1">The sequence shown here is derived from an EMBL/GenBank/DDBJ whole genome shotgun (WGS) entry which is preliminary data.</text>
</comment>